<proteinExistence type="inferred from homology"/>
<keyword evidence="8" id="KW-1185">Reference proteome</keyword>
<dbReference type="InterPro" id="IPR007526">
    <property type="entry name" value="SWIRM"/>
</dbReference>
<feature type="region of interest" description="Disordered" evidence="4">
    <location>
        <begin position="1070"/>
        <end position="1135"/>
    </location>
</feature>
<organism evidence="7 8">
    <name type="scientific">Aspergillus cavernicola</name>
    <dbReference type="NCBI Taxonomy" id="176166"/>
    <lineage>
        <taxon>Eukaryota</taxon>
        <taxon>Fungi</taxon>
        <taxon>Dikarya</taxon>
        <taxon>Ascomycota</taxon>
        <taxon>Pezizomycotina</taxon>
        <taxon>Eurotiomycetes</taxon>
        <taxon>Eurotiomycetidae</taxon>
        <taxon>Eurotiales</taxon>
        <taxon>Aspergillaceae</taxon>
        <taxon>Aspergillus</taxon>
        <taxon>Aspergillus subgen. Nidulantes</taxon>
    </lineage>
</organism>
<dbReference type="Gene3D" id="3.90.660.10">
    <property type="match status" value="1"/>
</dbReference>
<dbReference type="Pfam" id="PF13450">
    <property type="entry name" value="NAD_binding_8"/>
    <property type="match status" value="1"/>
</dbReference>
<feature type="DNA-binding region" description="HMG box" evidence="3">
    <location>
        <begin position="956"/>
        <end position="1036"/>
    </location>
</feature>
<dbReference type="PANTHER" id="PTHR10742:SF386">
    <property type="entry name" value="LYSINE-SPECIFIC HISTONE DEMETHYLASE 1A"/>
    <property type="match status" value="1"/>
</dbReference>
<dbReference type="SUPFAM" id="SSF54373">
    <property type="entry name" value="FAD-linked reductases, C-terminal domain"/>
    <property type="match status" value="1"/>
</dbReference>
<feature type="compositionally biased region" description="Polar residues" evidence="4">
    <location>
        <begin position="79"/>
        <end position="100"/>
    </location>
</feature>
<dbReference type="SUPFAM" id="SSF46689">
    <property type="entry name" value="Homeodomain-like"/>
    <property type="match status" value="1"/>
</dbReference>
<evidence type="ECO:0000256" key="1">
    <source>
        <dbReference type="ARBA" id="ARBA00005995"/>
    </source>
</evidence>
<evidence type="ECO:0000259" key="6">
    <source>
        <dbReference type="PROSITE" id="PS50934"/>
    </source>
</evidence>
<feature type="region of interest" description="Disordered" evidence="4">
    <location>
        <begin position="78"/>
        <end position="100"/>
    </location>
</feature>
<feature type="compositionally biased region" description="Polar residues" evidence="4">
    <location>
        <begin position="1105"/>
        <end position="1123"/>
    </location>
</feature>
<dbReference type="Proteomes" id="UP001610335">
    <property type="component" value="Unassembled WGS sequence"/>
</dbReference>
<dbReference type="Gene3D" id="1.10.10.10">
    <property type="entry name" value="Winged helix-like DNA-binding domain superfamily/Winged helix DNA-binding domain"/>
    <property type="match status" value="1"/>
</dbReference>
<dbReference type="InterPro" id="IPR009071">
    <property type="entry name" value="HMG_box_dom"/>
</dbReference>
<dbReference type="SUPFAM" id="SSF51905">
    <property type="entry name" value="FAD/NAD(P)-binding domain"/>
    <property type="match status" value="1"/>
</dbReference>
<comment type="similarity">
    <text evidence="1">Belongs to the flavin monoamine oxidase family.</text>
</comment>
<dbReference type="InterPro" id="IPR036910">
    <property type="entry name" value="HMG_box_dom_sf"/>
</dbReference>
<dbReference type="Pfam" id="PF01593">
    <property type="entry name" value="Amino_oxidase"/>
    <property type="match status" value="1"/>
</dbReference>
<evidence type="ECO:0000313" key="7">
    <source>
        <dbReference type="EMBL" id="KAL2820242.1"/>
    </source>
</evidence>
<dbReference type="PANTHER" id="PTHR10742">
    <property type="entry name" value="FLAVIN MONOAMINE OXIDASE"/>
    <property type="match status" value="1"/>
</dbReference>
<dbReference type="InterPro" id="IPR036188">
    <property type="entry name" value="FAD/NAD-bd_sf"/>
</dbReference>
<evidence type="ECO:0000256" key="3">
    <source>
        <dbReference type="PROSITE-ProRule" id="PRU00267"/>
    </source>
</evidence>
<evidence type="ECO:0000313" key="8">
    <source>
        <dbReference type="Proteomes" id="UP001610335"/>
    </source>
</evidence>
<dbReference type="InterPro" id="IPR050281">
    <property type="entry name" value="Flavin_monoamine_oxidase"/>
</dbReference>
<dbReference type="Gene3D" id="1.10.30.10">
    <property type="entry name" value="High mobility group box domain"/>
    <property type="match status" value="1"/>
</dbReference>
<feature type="domain" description="HMG box" evidence="5">
    <location>
        <begin position="956"/>
        <end position="1036"/>
    </location>
</feature>
<feature type="domain" description="SWIRM" evidence="6">
    <location>
        <begin position="185"/>
        <end position="280"/>
    </location>
</feature>
<dbReference type="InterPro" id="IPR036388">
    <property type="entry name" value="WH-like_DNA-bd_sf"/>
</dbReference>
<gene>
    <name evidence="7" type="ORF">BDW59DRAFT_118073</name>
</gene>
<dbReference type="Pfam" id="PF04433">
    <property type="entry name" value="SWIRM"/>
    <property type="match status" value="1"/>
</dbReference>
<feature type="compositionally biased region" description="Polar residues" evidence="4">
    <location>
        <begin position="1075"/>
        <end position="1090"/>
    </location>
</feature>
<protein>
    <submittedName>
        <fullName evidence="7">Flavin-containing amine oxidoreductase-domain containing protein</fullName>
    </submittedName>
</protein>
<keyword evidence="2" id="KW-0560">Oxidoreductase</keyword>
<dbReference type="SUPFAM" id="SSF47095">
    <property type="entry name" value="HMG-box"/>
    <property type="match status" value="1"/>
</dbReference>
<evidence type="ECO:0000256" key="2">
    <source>
        <dbReference type="ARBA" id="ARBA00023002"/>
    </source>
</evidence>
<accession>A0ABR4HZQ5</accession>
<dbReference type="EMBL" id="JBFXLS010000071">
    <property type="protein sequence ID" value="KAL2820242.1"/>
    <property type="molecule type" value="Genomic_DNA"/>
</dbReference>
<evidence type="ECO:0000259" key="5">
    <source>
        <dbReference type="PROSITE" id="PS50118"/>
    </source>
</evidence>
<evidence type="ECO:0000256" key="4">
    <source>
        <dbReference type="SAM" id="MobiDB-lite"/>
    </source>
</evidence>
<keyword evidence="3" id="KW-0539">Nucleus</keyword>
<dbReference type="CDD" id="cd00084">
    <property type="entry name" value="HMG-box_SF"/>
    <property type="match status" value="1"/>
</dbReference>
<comment type="caution">
    <text evidence="7">The sequence shown here is derived from an EMBL/GenBank/DDBJ whole genome shotgun (WGS) entry which is preliminary data.</text>
</comment>
<dbReference type="PROSITE" id="PS50934">
    <property type="entry name" value="SWIRM"/>
    <property type="match status" value="1"/>
</dbReference>
<reference evidence="7 8" key="1">
    <citation type="submission" date="2024-07" db="EMBL/GenBank/DDBJ databases">
        <title>Section-level genome sequencing and comparative genomics of Aspergillus sections Usti and Cavernicolus.</title>
        <authorList>
            <consortium name="Lawrence Berkeley National Laboratory"/>
            <person name="Nybo J.L."/>
            <person name="Vesth T.C."/>
            <person name="Theobald S."/>
            <person name="Frisvad J.C."/>
            <person name="Larsen T.O."/>
            <person name="Kjaerboelling I."/>
            <person name="Rothschild-Mancinelli K."/>
            <person name="Lyhne E.K."/>
            <person name="Kogle M.E."/>
            <person name="Barry K."/>
            <person name="Clum A."/>
            <person name="Na H."/>
            <person name="Ledsgaard L."/>
            <person name="Lin J."/>
            <person name="Lipzen A."/>
            <person name="Kuo A."/>
            <person name="Riley R."/>
            <person name="Mondo S."/>
            <person name="LaButti K."/>
            <person name="Haridas S."/>
            <person name="Pangalinan J."/>
            <person name="Salamov A.A."/>
            <person name="Simmons B.A."/>
            <person name="Magnuson J.K."/>
            <person name="Chen J."/>
            <person name="Drula E."/>
            <person name="Henrissat B."/>
            <person name="Wiebenga A."/>
            <person name="Lubbers R.J."/>
            <person name="Gomes A.C."/>
            <person name="Makela M.R."/>
            <person name="Stajich J."/>
            <person name="Grigoriev I.V."/>
            <person name="Mortensen U.H."/>
            <person name="De vries R.P."/>
            <person name="Baker S.E."/>
            <person name="Andersen M.R."/>
        </authorList>
    </citation>
    <scope>NUCLEOTIDE SEQUENCE [LARGE SCALE GENOMIC DNA]</scope>
    <source>
        <strain evidence="7 8">CBS 600.67</strain>
    </source>
</reference>
<dbReference type="Gene3D" id="3.50.50.60">
    <property type="entry name" value="FAD/NAD(P)-binding domain"/>
    <property type="match status" value="2"/>
</dbReference>
<sequence length="1135" mass="124172">MLHSQPAVTTPLLAMMEATPALVARAPEGFSSQTEIFHQCIPSGDIANGNEHHAKRLRTLQPNGVQAQYGTTGLYPFHGTSTAGPQSFGSTPNGSDPGNRSINYTAYDLVTDAIGNTPNCFTTSTSFPSASSNGKSTTPSTVVNLASSSTSMDSIRADDTLDYSKYRPRSSIPARLPAPVYAQQCVAAAYSSRLNPYALHAKEQEALEDYLCHLHVTVYLNIRNGILRLWTRNPMVSVTKEEAMGCAKDYRWMNLASFAYEWLLRNGYINFGCVEIPMPLLPPKKGRRKESPVVVIIGAGMAGLGCARQLEGLFTHYRDNSSTPRIIVLEGRRRIGGRIYSHPLRNLQSSTLPPGLVPKAEMGAHIVVGFDHGNPLDQIIRGQLALSYHLLRDISTIYDIDGSPVDETRDATAESLYNEVLDRSGDYRQKSVIIPTAEGDRELIDSGRDISTSDGVTVRQYEEARAAGTIGLLLPAKRIRRGVGHKTADIKPAGVPVADLGQTEENPTHLACQAMGWRLKDGVSANATINLDRIAKVSESQTLGNVMDEGVRQYKRMLPLTPKDMRLLNWHFANLEYANATNIGNLSLSGWDQDMGNEFEGEHSQVIGGYQRVPYGLWSHPTKLDVRTNKIVTRISSNSSASAKHKMVVECEDGDSIMADKVVYTGSLGTLKHRSVQFSPSLPEWKQGAIDRLGFGVLNKVILTFDQPFWDTERDMFGLLREPENSESMIQEDYAANRGRFYLFWNCIKTTGLPVLIALMSGDSAHQAESTPDAEIIAEVTSQLRNVFKDVAVPDPLETIITRWASDKFTRGTYSYVAAQALPGDYDLMAQSIGNLYFAGEATCGTHPATVHGAYLSGLRTASEIINSVIGPISIPNPLVPEKGKTGPPGIPILPNGTPFSPHIPLDTDSPDIQVQPQSQQLPAKSTFNSAARTSYDQAMLAAVYAEVGTPLPRPPRSGLNPFLLWQKDCWPRARAQCDATHQAETNNPTAKAPRDVVRAAIGLMWRQAPEDEKRPYLEQAEVNQQTNAEIAAKWRADNAVWEARMAVAKKRWRKENPFEAWIEKEMGPPRAAGITSSSAVTESSIQNGGRDTLNAKMSAATVPDTLSLSSTTAPQTNGSNELSHLPNPHNPFNS</sequence>
<dbReference type="InterPro" id="IPR002937">
    <property type="entry name" value="Amino_oxidase"/>
</dbReference>
<dbReference type="InterPro" id="IPR009057">
    <property type="entry name" value="Homeodomain-like_sf"/>
</dbReference>
<keyword evidence="3" id="KW-0238">DNA-binding</keyword>
<dbReference type="PROSITE" id="PS50118">
    <property type="entry name" value="HMG_BOX_2"/>
    <property type="match status" value="1"/>
</dbReference>
<name>A0ABR4HZQ5_9EURO</name>